<dbReference type="InterPro" id="IPR017850">
    <property type="entry name" value="Alkaline_phosphatase_core_sf"/>
</dbReference>
<evidence type="ECO:0000256" key="4">
    <source>
        <dbReference type="ARBA" id="ARBA00012318"/>
    </source>
</evidence>
<evidence type="ECO:0000313" key="34">
    <source>
        <dbReference type="EnsemblMetazoa" id="ISCW001507-PA"/>
    </source>
</evidence>
<evidence type="ECO:0000256" key="20">
    <source>
        <dbReference type="ARBA" id="ARBA00046203"/>
    </source>
</evidence>
<evidence type="ECO:0000256" key="14">
    <source>
        <dbReference type="ARBA" id="ARBA00023136"/>
    </source>
</evidence>
<reference evidence="34" key="2">
    <citation type="submission" date="2020-05" db="UniProtKB">
        <authorList>
            <consortium name="EnsemblMetazoa"/>
        </authorList>
    </citation>
    <scope>IDENTIFICATION</scope>
    <source>
        <strain evidence="34">wikel</strain>
    </source>
</reference>
<evidence type="ECO:0000256" key="16">
    <source>
        <dbReference type="ARBA" id="ARBA00023180"/>
    </source>
</evidence>
<evidence type="ECO:0000256" key="23">
    <source>
        <dbReference type="ARBA" id="ARBA00047482"/>
    </source>
</evidence>
<comment type="catalytic activity">
    <reaction evidence="29">
        <text>sn-glycerol 3-phosphocholine + H2O = phosphocholine + glycerol + H(+)</text>
        <dbReference type="Rhea" id="RHEA:19545"/>
        <dbReference type="ChEBI" id="CHEBI:15377"/>
        <dbReference type="ChEBI" id="CHEBI:15378"/>
        <dbReference type="ChEBI" id="CHEBI:16870"/>
        <dbReference type="ChEBI" id="CHEBI:17754"/>
        <dbReference type="ChEBI" id="CHEBI:295975"/>
        <dbReference type="EC" id="3.1.4.38"/>
    </reaction>
    <physiologicalReaction direction="left-to-right" evidence="29">
        <dbReference type="Rhea" id="RHEA:19546"/>
    </physiologicalReaction>
</comment>
<dbReference type="SUPFAM" id="SSF53649">
    <property type="entry name" value="Alkaline phosphatase-like"/>
    <property type="match status" value="1"/>
</dbReference>
<evidence type="ECO:0000256" key="32">
    <source>
        <dbReference type="SAM" id="SignalP"/>
    </source>
</evidence>
<dbReference type="PaxDb" id="6945-B7P2C8"/>
<keyword evidence="10" id="KW-0378">Hydrolase</keyword>
<sequence length="115" mass="12347">MRRSTSMSALHAFLLALAASLGGLCGAKTLATGGTPPRVILILVDGVRWDYLDEPQLPGFTALARDGVKAKYVVPIMPANSYPNWYSIVTGESVRKLTLPNPEVFLGSEPTLCPF</sequence>
<dbReference type="Gene3D" id="3.40.720.10">
    <property type="entry name" value="Alkaline Phosphatase, subunit A"/>
    <property type="match status" value="1"/>
</dbReference>
<keyword evidence="15" id="KW-1015">Disulfide bond</keyword>
<dbReference type="PANTHER" id="PTHR10151:SF66">
    <property type="entry name" value="GLYCEROPHOSPHOCHOLINE CHOLINEPHOSPHODIESTERASE ENPP6"/>
    <property type="match status" value="1"/>
</dbReference>
<comment type="catalytic activity">
    <reaction evidence="26">
        <text>1-tetradecanoyl-sn-glycero-3-phosphocholine + H2O = 1-tetradecanoyl-sn-glycerol + phosphocholine + H(+)</text>
        <dbReference type="Rhea" id="RHEA:40999"/>
        <dbReference type="ChEBI" id="CHEBI:15377"/>
        <dbReference type="ChEBI" id="CHEBI:15378"/>
        <dbReference type="ChEBI" id="CHEBI:64489"/>
        <dbReference type="ChEBI" id="CHEBI:75536"/>
        <dbReference type="ChEBI" id="CHEBI:295975"/>
    </reaction>
    <physiologicalReaction direction="left-to-right" evidence="26">
        <dbReference type="Rhea" id="RHEA:41000"/>
    </physiologicalReaction>
</comment>
<evidence type="ECO:0000256" key="22">
    <source>
        <dbReference type="ARBA" id="ARBA00047322"/>
    </source>
</evidence>
<evidence type="ECO:0000256" key="19">
    <source>
        <dbReference type="ARBA" id="ARBA00032556"/>
    </source>
</evidence>
<comment type="catalytic activity">
    <reaction evidence="31">
        <text>1-(5Z,8Z,11Z,14Z-eicosatetraenoyl)-sn-glycero-3-phosphocholine + H2O = 1-(5Z,8Z,11Z,14Z-eicosatetraenoyl)-sn-glycerol + phosphocholine + H(+)</text>
        <dbReference type="Rhea" id="RHEA:41003"/>
        <dbReference type="ChEBI" id="CHEBI:15377"/>
        <dbReference type="ChEBI" id="CHEBI:15378"/>
        <dbReference type="ChEBI" id="CHEBI:34071"/>
        <dbReference type="ChEBI" id="CHEBI:74344"/>
        <dbReference type="ChEBI" id="CHEBI:295975"/>
    </reaction>
    <physiologicalReaction direction="left-to-right" evidence="31">
        <dbReference type="Rhea" id="RHEA:41004"/>
    </physiologicalReaction>
</comment>
<dbReference type="EnsemblMetazoa" id="ISCW001507-RA">
    <property type="protein sequence ID" value="ISCW001507-PA"/>
    <property type="gene ID" value="ISCW001507"/>
</dbReference>
<dbReference type="EMBL" id="DS621858">
    <property type="protein sequence ID" value="EEC00750.1"/>
    <property type="molecule type" value="Genomic_DNA"/>
</dbReference>
<evidence type="ECO:0000313" key="35">
    <source>
        <dbReference type="Proteomes" id="UP000001555"/>
    </source>
</evidence>
<keyword evidence="35" id="KW-1185">Reference proteome</keyword>
<keyword evidence="17" id="KW-0449">Lipoprotein</keyword>
<evidence type="ECO:0000256" key="21">
    <source>
        <dbReference type="ARBA" id="ARBA00047290"/>
    </source>
</evidence>
<dbReference type="EC" id="3.1.4.38" evidence="4"/>
<keyword evidence="11" id="KW-0862">Zinc</keyword>
<keyword evidence="9 32" id="KW-0732">Signal</keyword>
<dbReference type="Pfam" id="PF01663">
    <property type="entry name" value="Phosphodiest"/>
    <property type="match status" value="1"/>
</dbReference>
<comment type="catalytic activity">
    <reaction evidence="27">
        <text>1-hexadecanoyl-sn-glycero-3-phosphocholine + H2O = 1-hexadecanoyl-sn-glycerol + phosphocholine + H(+)</text>
        <dbReference type="Rhea" id="RHEA:41119"/>
        <dbReference type="ChEBI" id="CHEBI:15377"/>
        <dbReference type="ChEBI" id="CHEBI:15378"/>
        <dbReference type="ChEBI" id="CHEBI:72998"/>
        <dbReference type="ChEBI" id="CHEBI:75542"/>
        <dbReference type="ChEBI" id="CHEBI:295975"/>
    </reaction>
    <physiologicalReaction direction="left-to-right" evidence="27">
        <dbReference type="Rhea" id="RHEA:41120"/>
    </physiologicalReaction>
</comment>
<dbReference type="AlphaFoldDB" id="B7P2C8"/>
<evidence type="ECO:0000256" key="2">
    <source>
        <dbReference type="ARBA" id="ARBA00004609"/>
    </source>
</evidence>
<dbReference type="GO" id="GO:0016042">
    <property type="term" value="P:lipid catabolic process"/>
    <property type="evidence" value="ECO:0007669"/>
    <property type="project" value="UniProtKB-KW"/>
</dbReference>
<evidence type="ECO:0000256" key="24">
    <source>
        <dbReference type="ARBA" id="ARBA00047494"/>
    </source>
</evidence>
<keyword evidence="12" id="KW-0442">Lipid degradation</keyword>
<dbReference type="GO" id="GO:0047390">
    <property type="term" value="F:glycerophosphocholine cholinephosphodiesterase activity"/>
    <property type="evidence" value="ECO:0007669"/>
    <property type="project" value="UniProtKB-EC"/>
</dbReference>
<evidence type="ECO:0000256" key="13">
    <source>
        <dbReference type="ARBA" id="ARBA00023098"/>
    </source>
</evidence>
<protein>
    <recommendedName>
        <fullName evidence="4">glycerophosphocholine cholinephosphodiesterase</fullName>
        <ecNumber evidence="4">3.1.4.38</ecNumber>
    </recommendedName>
    <alternativeName>
        <fullName evidence="19">Choline-specific glycerophosphodiester phosphodiesterase</fullName>
    </alternativeName>
    <alternativeName>
        <fullName evidence="18">Ectonucleotide pyrophosphatase/phosphodiesterase family member 6</fullName>
    </alternativeName>
</protein>
<comment type="similarity">
    <text evidence="3">Belongs to the nucleotide pyrophosphatase/phosphodiesterase family.</text>
</comment>
<keyword evidence="16" id="KW-0325">Glycoprotein</keyword>
<evidence type="ECO:0000256" key="8">
    <source>
        <dbReference type="ARBA" id="ARBA00022723"/>
    </source>
</evidence>
<comment type="function">
    <text evidence="20">Choline-specific glycerophosphodiesterase that hydrolyzes glycerophosphocholine (GPC) and lysophosphatidylcholine (LPC) and contributes to supplying choline to the cells. Has a preference for LPC with short (12:0 and 14:0) or polyunsaturated (18:2 and 20:4) fatty acids. In vitro, hydrolyzes only choline-containing lysophospholipids, such as sphingosylphosphorylcholine (SPC), platelet-activating factor (PAF) and lysoPAF, but not other lysophospholipids.</text>
</comment>
<comment type="subcellular location">
    <subcellularLocation>
        <location evidence="2">Cell membrane</location>
        <topology evidence="2">Lipid-anchor</topology>
        <topology evidence="2">GPI-anchor</topology>
    </subcellularLocation>
</comment>
<comment type="catalytic activity">
    <reaction evidence="23">
        <text>glycero-2-phosphocholine + H2O = phosphocholine + glycerol + H(+)</text>
        <dbReference type="Rhea" id="RHEA:61684"/>
        <dbReference type="ChEBI" id="CHEBI:15377"/>
        <dbReference type="ChEBI" id="CHEBI:15378"/>
        <dbReference type="ChEBI" id="CHEBI:17754"/>
        <dbReference type="ChEBI" id="CHEBI:144950"/>
        <dbReference type="ChEBI" id="CHEBI:295975"/>
    </reaction>
    <physiologicalReaction direction="left-to-right" evidence="23">
        <dbReference type="Rhea" id="RHEA:61685"/>
    </physiologicalReaction>
</comment>
<keyword evidence="36" id="KW-1267">Proteomics identification</keyword>
<comment type="catalytic activity">
    <reaction evidence="28">
        <text>sphing-4-enine-phosphocholine + H2O = sphing-4-enine + phosphocholine + H(+)</text>
        <dbReference type="Rhea" id="RHEA:41095"/>
        <dbReference type="ChEBI" id="CHEBI:15377"/>
        <dbReference type="ChEBI" id="CHEBI:15378"/>
        <dbReference type="ChEBI" id="CHEBI:57756"/>
        <dbReference type="ChEBI" id="CHEBI:58906"/>
        <dbReference type="ChEBI" id="CHEBI:295975"/>
    </reaction>
    <physiologicalReaction direction="left-to-right" evidence="28">
        <dbReference type="Rhea" id="RHEA:41096"/>
    </physiologicalReaction>
</comment>
<dbReference type="VEuPathDB" id="VectorBase:ISCP_029994"/>
<evidence type="ECO:0000256" key="15">
    <source>
        <dbReference type="ARBA" id="ARBA00023157"/>
    </source>
</evidence>
<keyword evidence="14" id="KW-0472">Membrane</keyword>
<comment type="cofactor">
    <cofactor evidence="1">
        <name>Zn(2+)</name>
        <dbReference type="ChEBI" id="CHEBI:29105"/>
    </cofactor>
</comment>
<evidence type="ECO:0000256" key="5">
    <source>
        <dbReference type="ARBA" id="ARBA00022475"/>
    </source>
</evidence>
<dbReference type="Proteomes" id="UP000001555">
    <property type="component" value="Unassembled WGS sequence"/>
</dbReference>
<evidence type="ECO:0000256" key="26">
    <source>
        <dbReference type="ARBA" id="ARBA00047779"/>
    </source>
</evidence>
<dbReference type="PANTHER" id="PTHR10151">
    <property type="entry name" value="ECTONUCLEOTIDE PYROPHOSPHATASE/PHOSPHODIESTERASE"/>
    <property type="match status" value="1"/>
</dbReference>
<evidence type="ECO:0000256" key="10">
    <source>
        <dbReference type="ARBA" id="ARBA00022801"/>
    </source>
</evidence>
<evidence type="ECO:0000256" key="11">
    <source>
        <dbReference type="ARBA" id="ARBA00022833"/>
    </source>
</evidence>
<evidence type="ECO:0000256" key="6">
    <source>
        <dbReference type="ARBA" id="ARBA00022553"/>
    </source>
</evidence>
<evidence type="ECO:0000256" key="3">
    <source>
        <dbReference type="ARBA" id="ARBA00010594"/>
    </source>
</evidence>
<organism>
    <name type="scientific">Ixodes scapularis</name>
    <name type="common">Black-legged tick</name>
    <name type="synonym">Deer tick</name>
    <dbReference type="NCBI Taxonomy" id="6945"/>
    <lineage>
        <taxon>Eukaryota</taxon>
        <taxon>Metazoa</taxon>
        <taxon>Ecdysozoa</taxon>
        <taxon>Arthropoda</taxon>
        <taxon>Chelicerata</taxon>
        <taxon>Arachnida</taxon>
        <taxon>Acari</taxon>
        <taxon>Parasitiformes</taxon>
        <taxon>Ixodida</taxon>
        <taxon>Ixodoidea</taxon>
        <taxon>Ixodidae</taxon>
        <taxon>Ixodinae</taxon>
        <taxon>Ixodes</taxon>
    </lineage>
</organism>
<dbReference type="EMBL" id="ABJB010565147">
    <property type="status" value="NOT_ANNOTATED_CDS"/>
    <property type="molecule type" value="Genomic_DNA"/>
</dbReference>
<dbReference type="VEuPathDB" id="VectorBase:ISCI001507"/>
<dbReference type="VEuPathDB" id="VectorBase:ISCW001507"/>
<comment type="catalytic activity">
    <reaction evidence="24">
        <text>a 1-O-alkyl-sn-glycero-3-phosphocholine + H2O = a 1-O-alkyl-sn-glycerol + phosphocholine + H(+)</text>
        <dbReference type="Rhea" id="RHEA:36083"/>
        <dbReference type="ChEBI" id="CHEBI:15377"/>
        <dbReference type="ChEBI" id="CHEBI:15378"/>
        <dbReference type="ChEBI" id="CHEBI:15850"/>
        <dbReference type="ChEBI" id="CHEBI:30909"/>
        <dbReference type="ChEBI" id="CHEBI:295975"/>
    </reaction>
    <physiologicalReaction direction="left-to-right" evidence="24">
        <dbReference type="Rhea" id="RHEA:36084"/>
    </physiologicalReaction>
</comment>
<evidence type="ECO:0000256" key="31">
    <source>
        <dbReference type="ARBA" id="ARBA00049320"/>
    </source>
</evidence>
<evidence type="ECO:0000256" key="9">
    <source>
        <dbReference type="ARBA" id="ARBA00022729"/>
    </source>
</evidence>
<dbReference type="HOGENOM" id="CLU_2111494_0_0_1"/>
<keyword evidence="7" id="KW-0336">GPI-anchor</keyword>
<comment type="catalytic activity">
    <reaction evidence="30">
        <text>1-(9Z,12Z)-octadecadienoyl-sn-glycero-3-phosphocholine + H2O = 1-(9Z,12Z-octadecadienoyl)-sn-glycerol + phosphocholine + H(+)</text>
        <dbReference type="Rhea" id="RHEA:41115"/>
        <dbReference type="ChEBI" id="CHEBI:15377"/>
        <dbReference type="ChEBI" id="CHEBI:15378"/>
        <dbReference type="ChEBI" id="CHEBI:28733"/>
        <dbReference type="ChEBI" id="CHEBI:75561"/>
        <dbReference type="ChEBI" id="CHEBI:295975"/>
    </reaction>
    <physiologicalReaction direction="left-to-right" evidence="30">
        <dbReference type="Rhea" id="RHEA:41116"/>
    </physiologicalReaction>
</comment>
<gene>
    <name evidence="33" type="ORF">IscW_ISCW001507</name>
</gene>
<reference evidence="33 35" key="1">
    <citation type="submission" date="2008-03" db="EMBL/GenBank/DDBJ databases">
        <title>Annotation of Ixodes scapularis.</title>
        <authorList>
            <consortium name="Ixodes scapularis Genome Project Consortium"/>
            <person name="Caler E."/>
            <person name="Hannick L.I."/>
            <person name="Bidwell S."/>
            <person name="Joardar V."/>
            <person name="Thiagarajan M."/>
            <person name="Amedeo P."/>
            <person name="Galinsky K.J."/>
            <person name="Schobel S."/>
            <person name="Inman J."/>
            <person name="Hostetler J."/>
            <person name="Miller J."/>
            <person name="Hammond M."/>
            <person name="Megy K."/>
            <person name="Lawson D."/>
            <person name="Kodira C."/>
            <person name="Sutton G."/>
            <person name="Meyer J."/>
            <person name="Hill C.A."/>
            <person name="Birren B."/>
            <person name="Nene V."/>
            <person name="Collins F."/>
            <person name="Alarcon-Chaidez F."/>
            <person name="Wikel S."/>
            <person name="Strausberg R."/>
        </authorList>
    </citation>
    <scope>NUCLEOTIDE SEQUENCE [LARGE SCALE GENOMIC DNA]</scope>
    <source>
        <strain evidence="35">Wikel</strain>
        <strain evidence="33">Wikel colony</strain>
    </source>
</reference>
<dbReference type="InterPro" id="IPR002591">
    <property type="entry name" value="Phosphodiest/P_Trfase"/>
</dbReference>
<dbReference type="GO" id="GO:0005886">
    <property type="term" value="C:plasma membrane"/>
    <property type="evidence" value="ECO:0007669"/>
    <property type="project" value="UniProtKB-SubCell"/>
</dbReference>
<feature type="signal peptide" evidence="32">
    <location>
        <begin position="1"/>
        <end position="26"/>
    </location>
</feature>
<keyword evidence="6" id="KW-0597">Phosphoprotein</keyword>
<dbReference type="GO" id="GO:0046872">
    <property type="term" value="F:metal ion binding"/>
    <property type="evidence" value="ECO:0007669"/>
    <property type="project" value="UniProtKB-KW"/>
</dbReference>
<accession>B7P2C8</accession>
<keyword evidence="13" id="KW-0443">Lipid metabolism</keyword>
<evidence type="ECO:0000256" key="18">
    <source>
        <dbReference type="ARBA" id="ARBA00031167"/>
    </source>
</evidence>
<evidence type="ECO:0000256" key="29">
    <source>
        <dbReference type="ARBA" id="ARBA00048703"/>
    </source>
</evidence>
<evidence type="ECO:0000256" key="28">
    <source>
        <dbReference type="ARBA" id="ARBA00048234"/>
    </source>
</evidence>
<comment type="catalytic activity">
    <reaction evidence="21">
        <text>1-dodecanoyl-sn-glycero-3-phosphocholine + H2O = 1-dodecanoyl-sn-glycerol + phosphocholine + H(+)</text>
        <dbReference type="Rhea" id="RHEA:41127"/>
        <dbReference type="ChEBI" id="CHEBI:15377"/>
        <dbReference type="ChEBI" id="CHEBI:15378"/>
        <dbReference type="ChEBI" id="CHEBI:74966"/>
        <dbReference type="ChEBI" id="CHEBI:75529"/>
        <dbReference type="ChEBI" id="CHEBI:295975"/>
    </reaction>
    <physiologicalReaction direction="left-to-right" evidence="21">
        <dbReference type="Rhea" id="RHEA:41128"/>
    </physiologicalReaction>
</comment>
<dbReference type="InParanoid" id="B7P2C8"/>
<dbReference type="OrthoDB" id="415411at2759"/>
<evidence type="ECO:0000256" key="1">
    <source>
        <dbReference type="ARBA" id="ARBA00001947"/>
    </source>
</evidence>
<dbReference type="GO" id="GO:0098552">
    <property type="term" value="C:side of membrane"/>
    <property type="evidence" value="ECO:0007669"/>
    <property type="project" value="UniProtKB-KW"/>
</dbReference>
<evidence type="ECO:0000313" key="33">
    <source>
        <dbReference type="EMBL" id="EEC00750.1"/>
    </source>
</evidence>
<evidence type="ECO:0000256" key="17">
    <source>
        <dbReference type="ARBA" id="ARBA00023288"/>
    </source>
</evidence>
<name>B7P2C8_IXOSC</name>
<evidence type="ECO:0000256" key="30">
    <source>
        <dbReference type="ARBA" id="ARBA00049092"/>
    </source>
</evidence>
<comment type="catalytic activity">
    <reaction evidence="22">
        <text>1-(9Z-octadecenoyl)-sn-glycero-3-phosphocholine + H2O = 1-(9Z-octadecenoyl)-sn-glycerol + phosphocholine + H(+)</text>
        <dbReference type="Rhea" id="RHEA:41091"/>
        <dbReference type="ChEBI" id="CHEBI:15377"/>
        <dbReference type="ChEBI" id="CHEBI:15378"/>
        <dbReference type="ChEBI" id="CHEBI:28610"/>
        <dbReference type="ChEBI" id="CHEBI:75757"/>
        <dbReference type="ChEBI" id="CHEBI:295975"/>
    </reaction>
    <physiologicalReaction direction="left-to-right" evidence="22">
        <dbReference type="Rhea" id="RHEA:41092"/>
    </physiologicalReaction>
</comment>
<evidence type="ECO:0000256" key="12">
    <source>
        <dbReference type="ARBA" id="ARBA00022963"/>
    </source>
</evidence>
<evidence type="ECO:0000256" key="7">
    <source>
        <dbReference type="ARBA" id="ARBA00022622"/>
    </source>
</evidence>
<keyword evidence="5" id="KW-1003">Cell membrane</keyword>
<comment type="catalytic activity">
    <reaction evidence="25">
        <text>a 1-acyl-sn-glycero-3-phosphocholine + H2O = a 1-acyl-sn-glycerol + phosphocholine + H(+)</text>
        <dbReference type="Rhea" id="RHEA:44720"/>
        <dbReference type="ChEBI" id="CHEBI:15377"/>
        <dbReference type="ChEBI" id="CHEBI:15378"/>
        <dbReference type="ChEBI" id="CHEBI:58168"/>
        <dbReference type="ChEBI" id="CHEBI:64683"/>
        <dbReference type="ChEBI" id="CHEBI:295975"/>
    </reaction>
    <physiologicalReaction direction="left-to-right" evidence="25">
        <dbReference type="Rhea" id="RHEA:44721"/>
    </physiologicalReaction>
</comment>
<evidence type="ECO:0000256" key="27">
    <source>
        <dbReference type="ARBA" id="ARBA00048209"/>
    </source>
</evidence>
<evidence type="ECO:0000256" key="25">
    <source>
        <dbReference type="ARBA" id="ARBA00047600"/>
    </source>
</evidence>
<evidence type="ECO:0007829" key="36">
    <source>
        <dbReference type="PeptideAtlas" id="B7P2C8"/>
    </source>
</evidence>
<feature type="chain" id="PRO_5014567887" description="glycerophosphocholine cholinephosphodiesterase" evidence="32">
    <location>
        <begin position="27"/>
        <end position="115"/>
    </location>
</feature>
<proteinExistence type="evidence at protein level"/>
<keyword evidence="8" id="KW-0479">Metal-binding</keyword>